<protein>
    <submittedName>
        <fullName evidence="2">BrnA antitoxin family protein</fullName>
    </submittedName>
</protein>
<dbReference type="InterPro" id="IPR025528">
    <property type="entry name" value="BrnA_antitoxin"/>
</dbReference>
<accession>A0AAW9RXC5</accession>
<dbReference type="Pfam" id="PF14384">
    <property type="entry name" value="BrnA_antitoxin"/>
    <property type="match status" value="1"/>
</dbReference>
<evidence type="ECO:0000256" key="1">
    <source>
        <dbReference type="SAM" id="MobiDB-lite"/>
    </source>
</evidence>
<evidence type="ECO:0000313" key="3">
    <source>
        <dbReference type="Proteomes" id="UP001378188"/>
    </source>
</evidence>
<reference evidence="2 3" key="1">
    <citation type="submission" date="2024-02" db="EMBL/GenBank/DDBJ databases">
        <title>Genome analysis and characterization of Microbaculum marinisediminis sp. nov., isolated from marine sediment.</title>
        <authorList>
            <person name="Du Z.-J."/>
            <person name="Ye Y.-Q."/>
            <person name="Zhang Z.-R."/>
            <person name="Yuan S.-M."/>
            <person name="Zhang X.-Y."/>
        </authorList>
    </citation>
    <scope>NUCLEOTIDE SEQUENCE [LARGE SCALE GENOMIC DNA]</scope>
    <source>
        <strain evidence="2 3">SDUM1044001</strain>
    </source>
</reference>
<organism evidence="2 3">
    <name type="scientific">Microbaculum marinum</name>
    <dbReference type="NCBI Taxonomy" id="1764581"/>
    <lineage>
        <taxon>Bacteria</taxon>
        <taxon>Pseudomonadati</taxon>
        <taxon>Pseudomonadota</taxon>
        <taxon>Alphaproteobacteria</taxon>
        <taxon>Hyphomicrobiales</taxon>
        <taxon>Tepidamorphaceae</taxon>
        <taxon>Microbaculum</taxon>
    </lineage>
</organism>
<proteinExistence type="predicted"/>
<dbReference type="Proteomes" id="UP001378188">
    <property type="component" value="Unassembled WGS sequence"/>
</dbReference>
<evidence type="ECO:0000313" key="2">
    <source>
        <dbReference type="EMBL" id="MEJ8574912.1"/>
    </source>
</evidence>
<feature type="compositionally biased region" description="Basic and acidic residues" evidence="1">
    <location>
        <begin position="33"/>
        <end position="45"/>
    </location>
</feature>
<gene>
    <name evidence="2" type="ORF">V3328_25785</name>
</gene>
<sequence>MSERRKPAHISRKDWDDVASPELTDEQLAGLRPAREVFPDLDFPRPRTRGPQKAPTKVQTTLRLDQDVVEHFRAGGRGWQTRLNDALRRVVEAEQKKRA</sequence>
<comment type="caution">
    <text evidence="2">The sequence shown here is derived from an EMBL/GenBank/DDBJ whole genome shotgun (WGS) entry which is preliminary data.</text>
</comment>
<dbReference type="EMBL" id="JAZHOF010000015">
    <property type="protein sequence ID" value="MEJ8574912.1"/>
    <property type="molecule type" value="Genomic_DNA"/>
</dbReference>
<name>A0AAW9RXC5_9HYPH</name>
<feature type="compositionally biased region" description="Basic and acidic residues" evidence="1">
    <location>
        <begin position="1"/>
        <end position="16"/>
    </location>
</feature>
<keyword evidence="3" id="KW-1185">Reference proteome</keyword>
<feature type="region of interest" description="Disordered" evidence="1">
    <location>
        <begin position="1"/>
        <end position="59"/>
    </location>
</feature>
<dbReference type="AlphaFoldDB" id="A0AAW9RXC5"/>